<sequence>MEGDTLSFIPRQSLSQRRYAWRHNQIHMDMSIHTVSLGFVITTLWPDILLCSTKSKLVVIELMVPWKNSVKEAKEQLLLTESTFNTEQLKVKGDPCRSGLRGIYFSIHGYGHVTKKDAREHHLLQQTMKSMCCRKK</sequence>
<dbReference type="Proteomes" id="UP001434883">
    <property type="component" value="Unassembled WGS sequence"/>
</dbReference>
<accession>A0ABV0QXN9</accession>
<dbReference type="EMBL" id="JAHRIN010025793">
    <property type="protein sequence ID" value="MEQ2200196.1"/>
    <property type="molecule type" value="Genomic_DNA"/>
</dbReference>
<protein>
    <submittedName>
        <fullName evidence="1">Uncharacterized protein</fullName>
    </submittedName>
</protein>
<keyword evidence="2" id="KW-1185">Reference proteome</keyword>
<reference evidence="1 2" key="1">
    <citation type="submission" date="2021-06" db="EMBL/GenBank/DDBJ databases">
        <authorList>
            <person name="Palmer J.M."/>
        </authorList>
    </citation>
    <scope>NUCLEOTIDE SEQUENCE [LARGE SCALE GENOMIC DNA]</scope>
    <source>
        <strain evidence="1 2">XC_2019</strain>
        <tissue evidence="1">Muscle</tissue>
    </source>
</reference>
<comment type="caution">
    <text evidence="1">The sequence shown here is derived from an EMBL/GenBank/DDBJ whole genome shotgun (WGS) entry which is preliminary data.</text>
</comment>
<evidence type="ECO:0000313" key="2">
    <source>
        <dbReference type="Proteomes" id="UP001434883"/>
    </source>
</evidence>
<organism evidence="1 2">
    <name type="scientific">Xenoophorus captivus</name>
    <dbReference type="NCBI Taxonomy" id="1517983"/>
    <lineage>
        <taxon>Eukaryota</taxon>
        <taxon>Metazoa</taxon>
        <taxon>Chordata</taxon>
        <taxon>Craniata</taxon>
        <taxon>Vertebrata</taxon>
        <taxon>Euteleostomi</taxon>
        <taxon>Actinopterygii</taxon>
        <taxon>Neopterygii</taxon>
        <taxon>Teleostei</taxon>
        <taxon>Neoteleostei</taxon>
        <taxon>Acanthomorphata</taxon>
        <taxon>Ovalentaria</taxon>
        <taxon>Atherinomorphae</taxon>
        <taxon>Cyprinodontiformes</taxon>
        <taxon>Goodeidae</taxon>
        <taxon>Xenoophorus</taxon>
    </lineage>
</organism>
<evidence type="ECO:0000313" key="1">
    <source>
        <dbReference type="EMBL" id="MEQ2200196.1"/>
    </source>
</evidence>
<name>A0ABV0QXN9_9TELE</name>
<proteinExistence type="predicted"/>
<gene>
    <name evidence="1" type="ORF">XENOCAPTIV_024770</name>
</gene>